<dbReference type="Proteomes" id="UP001227126">
    <property type="component" value="Unassembled WGS sequence"/>
</dbReference>
<reference evidence="5 6" key="1">
    <citation type="submission" date="2023-05" db="EMBL/GenBank/DDBJ databases">
        <title>Sedimentitalea sp. nov. JM2-8.</title>
        <authorList>
            <person name="Huang J."/>
        </authorList>
    </citation>
    <scope>NUCLEOTIDE SEQUENCE [LARGE SCALE GENOMIC DNA]</scope>
    <source>
        <strain evidence="5 6">JM2-8</strain>
    </source>
</reference>
<dbReference type="InterPro" id="IPR000485">
    <property type="entry name" value="AsnC-type_HTH_dom"/>
</dbReference>
<dbReference type="PANTHER" id="PTHR30154">
    <property type="entry name" value="LEUCINE-RESPONSIVE REGULATORY PROTEIN"/>
    <property type="match status" value="1"/>
</dbReference>
<dbReference type="Gene3D" id="3.30.70.920">
    <property type="match status" value="1"/>
</dbReference>
<dbReference type="InterPro" id="IPR019885">
    <property type="entry name" value="Tscrpt_reg_HTH_AsnC-type_CS"/>
</dbReference>
<proteinExistence type="predicted"/>
<evidence type="ECO:0000256" key="2">
    <source>
        <dbReference type="ARBA" id="ARBA00023125"/>
    </source>
</evidence>
<dbReference type="Gene3D" id="1.10.10.10">
    <property type="entry name" value="Winged helix-like DNA-binding domain superfamily/Winged helix DNA-binding domain"/>
    <property type="match status" value="1"/>
</dbReference>
<keyword evidence="1" id="KW-0805">Transcription regulation</keyword>
<dbReference type="Pfam" id="PF13412">
    <property type="entry name" value="HTH_24"/>
    <property type="match status" value="1"/>
</dbReference>
<evidence type="ECO:0000256" key="1">
    <source>
        <dbReference type="ARBA" id="ARBA00023015"/>
    </source>
</evidence>
<dbReference type="InterPro" id="IPR036390">
    <property type="entry name" value="WH_DNA-bd_sf"/>
</dbReference>
<dbReference type="SUPFAM" id="SSF54909">
    <property type="entry name" value="Dimeric alpha+beta barrel"/>
    <property type="match status" value="1"/>
</dbReference>
<dbReference type="Pfam" id="PF01037">
    <property type="entry name" value="AsnC_trans_reg"/>
    <property type="match status" value="1"/>
</dbReference>
<dbReference type="CDD" id="cd00090">
    <property type="entry name" value="HTH_ARSR"/>
    <property type="match status" value="1"/>
</dbReference>
<sequence length="155" mass="17818">MKTSQNPDQIDISLLRELQRDASLSQRDLAERVGLSQNACWRRLRALSENGVLLGTTARIDRARLGLSLVVFVMLRTRHHSAGWLQAFRRHVLTIPEVVDFHRIGGDYDYMLKVVTEDMTSYDKVYQRLIEKVELDSVTSYFAMEAIAESRPLPL</sequence>
<evidence type="ECO:0000313" key="5">
    <source>
        <dbReference type="EMBL" id="MDK3073737.1"/>
    </source>
</evidence>
<evidence type="ECO:0000259" key="4">
    <source>
        <dbReference type="PROSITE" id="PS50956"/>
    </source>
</evidence>
<dbReference type="PRINTS" id="PR00033">
    <property type="entry name" value="HTHASNC"/>
</dbReference>
<keyword evidence="3" id="KW-0804">Transcription</keyword>
<feature type="domain" description="HTH asnC-type" evidence="4">
    <location>
        <begin position="7"/>
        <end position="68"/>
    </location>
</feature>
<dbReference type="PROSITE" id="PS50956">
    <property type="entry name" value="HTH_ASNC_2"/>
    <property type="match status" value="1"/>
</dbReference>
<name>A0ABT7FF77_9RHOB</name>
<dbReference type="SMART" id="SM00344">
    <property type="entry name" value="HTH_ASNC"/>
    <property type="match status" value="1"/>
</dbReference>
<dbReference type="PANTHER" id="PTHR30154:SF17">
    <property type="entry name" value="DNA-BINDING TRANSCRIPTIONAL ACTIVATOR DECR"/>
    <property type="match status" value="1"/>
</dbReference>
<dbReference type="EMBL" id="JASNJE010000012">
    <property type="protein sequence ID" value="MDK3073737.1"/>
    <property type="molecule type" value="Genomic_DNA"/>
</dbReference>
<keyword evidence="6" id="KW-1185">Reference proteome</keyword>
<comment type="caution">
    <text evidence="5">The sequence shown here is derived from an EMBL/GenBank/DDBJ whole genome shotgun (WGS) entry which is preliminary data.</text>
</comment>
<protein>
    <submittedName>
        <fullName evidence="5">Lrp/AsnC family transcriptional regulator</fullName>
    </submittedName>
</protein>
<dbReference type="SUPFAM" id="SSF46785">
    <property type="entry name" value="Winged helix' DNA-binding domain"/>
    <property type="match status" value="1"/>
</dbReference>
<dbReference type="InterPro" id="IPR019888">
    <property type="entry name" value="Tscrpt_reg_AsnC-like"/>
</dbReference>
<dbReference type="InterPro" id="IPR011008">
    <property type="entry name" value="Dimeric_a/b-barrel"/>
</dbReference>
<gene>
    <name evidence="5" type="ORF">QO034_11490</name>
</gene>
<organism evidence="5 6">
    <name type="scientific">Sedimentitalea xiamensis</name>
    <dbReference type="NCBI Taxonomy" id="3050037"/>
    <lineage>
        <taxon>Bacteria</taxon>
        <taxon>Pseudomonadati</taxon>
        <taxon>Pseudomonadota</taxon>
        <taxon>Alphaproteobacteria</taxon>
        <taxon>Rhodobacterales</taxon>
        <taxon>Paracoccaceae</taxon>
        <taxon>Sedimentitalea</taxon>
    </lineage>
</organism>
<keyword evidence="2" id="KW-0238">DNA-binding</keyword>
<evidence type="ECO:0000313" key="6">
    <source>
        <dbReference type="Proteomes" id="UP001227126"/>
    </source>
</evidence>
<evidence type="ECO:0000256" key="3">
    <source>
        <dbReference type="ARBA" id="ARBA00023163"/>
    </source>
</evidence>
<accession>A0ABT7FF77</accession>
<dbReference type="InterPro" id="IPR036388">
    <property type="entry name" value="WH-like_DNA-bd_sf"/>
</dbReference>
<dbReference type="RefSeq" id="WP_284485676.1">
    <property type="nucleotide sequence ID" value="NZ_JASNJE010000012.1"/>
</dbReference>
<dbReference type="InterPro" id="IPR019887">
    <property type="entry name" value="Tscrpt_reg_AsnC/Lrp_C"/>
</dbReference>
<dbReference type="InterPro" id="IPR011991">
    <property type="entry name" value="ArsR-like_HTH"/>
</dbReference>
<dbReference type="PROSITE" id="PS00519">
    <property type="entry name" value="HTH_ASNC_1"/>
    <property type="match status" value="1"/>
</dbReference>